<dbReference type="GO" id="GO:0046677">
    <property type="term" value="P:response to antibiotic"/>
    <property type="evidence" value="ECO:0007669"/>
    <property type="project" value="InterPro"/>
</dbReference>
<name>A0A430JEN6_9BACL</name>
<dbReference type="EMBL" id="RXHU01000032">
    <property type="protein sequence ID" value="RTE09487.1"/>
    <property type="molecule type" value="Genomic_DNA"/>
</dbReference>
<evidence type="ECO:0000259" key="6">
    <source>
        <dbReference type="PROSITE" id="PS50977"/>
    </source>
</evidence>
<dbReference type="InterPro" id="IPR004111">
    <property type="entry name" value="Repressor_TetR_C"/>
</dbReference>
<proteinExistence type="predicted"/>
<gene>
    <name evidence="7" type="ORF">EJQ19_11990</name>
</gene>
<protein>
    <submittedName>
        <fullName evidence="7">TetR family transcriptional regulator</fullName>
    </submittedName>
</protein>
<dbReference type="InterPro" id="IPR009057">
    <property type="entry name" value="Homeodomain-like_sf"/>
</dbReference>
<feature type="DNA-binding region" description="H-T-H motif" evidence="5">
    <location>
        <begin position="46"/>
        <end position="65"/>
    </location>
</feature>
<dbReference type="Proteomes" id="UP000276128">
    <property type="component" value="Unassembled WGS sequence"/>
</dbReference>
<comment type="caution">
    <text evidence="7">The sequence shown here is derived from an EMBL/GenBank/DDBJ whole genome shotgun (WGS) entry which is preliminary data.</text>
</comment>
<keyword evidence="2" id="KW-0805">Transcription regulation</keyword>
<reference evidence="7 8" key="1">
    <citation type="submission" date="2018-12" db="EMBL/GenBank/DDBJ databases">
        <title>Bacillus ochoae sp. nov., Paenibacillus whitsoniae sp. nov., Paenibacillus spiritus sp. nov. Isolated from the Mars Exploration Rover during spacecraft assembly.</title>
        <authorList>
            <person name="Seuylemezian A."/>
            <person name="Vaishampayan P."/>
        </authorList>
    </citation>
    <scope>NUCLEOTIDE SEQUENCE [LARGE SCALE GENOMIC DNA]</scope>
    <source>
        <strain evidence="7 8">MER 54</strain>
    </source>
</reference>
<dbReference type="Gene3D" id="1.10.10.60">
    <property type="entry name" value="Homeodomain-like"/>
    <property type="match status" value="1"/>
</dbReference>
<dbReference type="GO" id="GO:0045892">
    <property type="term" value="P:negative regulation of DNA-templated transcription"/>
    <property type="evidence" value="ECO:0007669"/>
    <property type="project" value="InterPro"/>
</dbReference>
<dbReference type="OrthoDB" id="166040at2"/>
<dbReference type="PANTHER" id="PTHR30055">
    <property type="entry name" value="HTH-TYPE TRANSCRIPTIONAL REGULATOR RUTR"/>
    <property type="match status" value="1"/>
</dbReference>
<dbReference type="PROSITE" id="PS50977">
    <property type="entry name" value="HTH_TETR_2"/>
    <property type="match status" value="1"/>
</dbReference>
<dbReference type="InterPro" id="IPR003012">
    <property type="entry name" value="Tet_transcr_reg_TetR"/>
</dbReference>
<dbReference type="AlphaFoldDB" id="A0A430JEN6"/>
<dbReference type="SUPFAM" id="SSF46689">
    <property type="entry name" value="Homeodomain-like"/>
    <property type="match status" value="1"/>
</dbReference>
<evidence type="ECO:0000313" key="8">
    <source>
        <dbReference type="Proteomes" id="UP000276128"/>
    </source>
</evidence>
<dbReference type="InterPro" id="IPR001647">
    <property type="entry name" value="HTH_TetR"/>
</dbReference>
<evidence type="ECO:0000256" key="5">
    <source>
        <dbReference type="PROSITE-ProRule" id="PRU00335"/>
    </source>
</evidence>
<evidence type="ECO:0000256" key="3">
    <source>
        <dbReference type="ARBA" id="ARBA00023125"/>
    </source>
</evidence>
<keyword evidence="3 5" id="KW-0238">DNA-binding</keyword>
<dbReference type="Pfam" id="PF02909">
    <property type="entry name" value="TetR_C_1"/>
    <property type="match status" value="1"/>
</dbReference>
<dbReference type="GO" id="GO:0000976">
    <property type="term" value="F:transcription cis-regulatory region binding"/>
    <property type="evidence" value="ECO:0007669"/>
    <property type="project" value="TreeGrafter"/>
</dbReference>
<dbReference type="PANTHER" id="PTHR30055:SF151">
    <property type="entry name" value="TRANSCRIPTIONAL REGULATORY PROTEIN"/>
    <property type="match status" value="1"/>
</dbReference>
<dbReference type="Pfam" id="PF00440">
    <property type="entry name" value="TetR_N"/>
    <property type="match status" value="1"/>
</dbReference>
<dbReference type="InterPro" id="IPR050109">
    <property type="entry name" value="HTH-type_TetR-like_transc_reg"/>
</dbReference>
<accession>A0A430JEN6</accession>
<sequence length="236" mass="27441">MARRRIYILSDGQNEGISSGHVPLGRERILGTALEVLNEVGLKDLSMKKIADKLQVKTASLYYHVKDKEELMQLLSDRISRGMVWPERSLDWKEQIVQWAEQFRLVLLSHRDAVELFTQTIARGMDRLTQIEKLYELLVSAGFADSHIPWTASLLKNYVLGFVAENVQLMAIARGQFTSSEEMSEQYEQFYRQLPEEKFPNMIRLAPYTTRPDWEKEFQFGVRVLIDGLADKRKQE</sequence>
<dbReference type="Gene3D" id="1.10.357.10">
    <property type="entry name" value="Tetracycline Repressor, domain 2"/>
    <property type="match status" value="1"/>
</dbReference>
<evidence type="ECO:0000256" key="2">
    <source>
        <dbReference type="ARBA" id="ARBA00023015"/>
    </source>
</evidence>
<feature type="domain" description="HTH tetR-type" evidence="6">
    <location>
        <begin position="23"/>
        <end position="83"/>
    </location>
</feature>
<evidence type="ECO:0000313" key="7">
    <source>
        <dbReference type="EMBL" id="RTE09487.1"/>
    </source>
</evidence>
<evidence type="ECO:0000256" key="4">
    <source>
        <dbReference type="ARBA" id="ARBA00023163"/>
    </source>
</evidence>
<keyword evidence="1" id="KW-0678">Repressor</keyword>
<evidence type="ECO:0000256" key="1">
    <source>
        <dbReference type="ARBA" id="ARBA00022491"/>
    </source>
</evidence>
<keyword evidence="8" id="KW-1185">Reference proteome</keyword>
<dbReference type="RefSeq" id="WP_126141460.1">
    <property type="nucleotide sequence ID" value="NZ_RXHU01000032.1"/>
</dbReference>
<organism evidence="7 8">
    <name type="scientific">Paenibacillus whitsoniae</name>
    <dbReference type="NCBI Taxonomy" id="2496558"/>
    <lineage>
        <taxon>Bacteria</taxon>
        <taxon>Bacillati</taxon>
        <taxon>Bacillota</taxon>
        <taxon>Bacilli</taxon>
        <taxon>Bacillales</taxon>
        <taxon>Paenibacillaceae</taxon>
        <taxon>Paenibacillus</taxon>
    </lineage>
</organism>
<keyword evidence="4" id="KW-0804">Transcription</keyword>
<dbReference type="GO" id="GO:0003700">
    <property type="term" value="F:DNA-binding transcription factor activity"/>
    <property type="evidence" value="ECO:0007669"/>
    <property type="project" value="TreeGrafter"/>
</dbReference>
<dbReference type="PRINTS" id="PR00400">
    <property type="entry name" value="TETREPRESSOR"/>
</dbReference>
<dbReference type="PRINTS" id="PR00455">
    <property type="entry name" value="HTHTETR"/>
</dbReference>
<dbReference type="InterPro" id="IPR036271">
    <property type="entry name" value="Tet_transcr_reg_TetR-rel_C_sf"/>
</dbReference>
<dbReference type="SUPFAM" id="SSF48498">
    <property type="entry name" value="Tetracyclin repressor-like, C-terminal domain"/>
    <property type="match status" value="1"/>
</dbReference>